<dbReference type="PROSITE" id="PS51257">
    <property type="entry name" value="PROKAR_LIPOPROTEIN"/>
    <property type="match status" value="1"/>
</dbReference>
<accession>A0A5P9QAJ7</accession>
<feature type="region of interest" description="Disordered" evidence="3">
    <location>
        <begin position="28"/>
        <end position="51"/>
    </location>
</feature>
<comment type="subcellular location">
    <subcellularLocation>
        <location evidence="1">Cell envelope</location>
    </subcellularLocation>
</comment>
<dbReference type="InterPro" id="IPR025997">
    <property type="entry name" value="SBP_2_dom"/>
</dbReference>
<keyword evidence="2 4" id="KW-0732">Signal</keyword>
<name>A0A5P9QAJ7_9MICO</name>
<evidence type="ECO:0000256" key="2">
    <source>
        <dbReference type="ARBA" id="ARBA00022729"/>
    </source>
</evidence>
<dbReference type="GO" id="GO:0030246">
    <property type="term" value="F:carbohydrate binding"/>
    <property type="evidence" value="ECO:0007669"/>
    <property type="project" value="TreeGrafter"/>
</dbReference>
<feature type="domain" description="Periplasmic binding protein" evidence="5">
    <location>
        <begin position="52"/>
        <end position="314"/>
    </location>
</feature>
<dbReference type="InterPro" id="IPR050555">
    <property type="entry name" value="Bact_Solute-Bind_Prot2"/>
</dbReference>
<dbReference type="CDD" id="cd19995">
    <property type="entry name" value="PBP1_ABC_xylose_binding-like"/>
    <property type="match status" value="1"/>
</dbReference>
<feature type="signal peptide" evidence="4">
    <location>
        <begin position="1"/>
        <end position="23"/>
    </location>
</feature>
<dbReference type="Gene3D" id="3.40.50.2300">
    <property type="match status" value="2"/>
</dbReference>
<feature type="chain" id="PRO_5024983661" evidence="4">
    <location>
        <begin position="24"/>
        <end position="371"/>
    </location>
</feature>
<dbReference type="AlphaFoldDB" id="A0A5P9QAJ7"/>
<evidence type="ECO:0000259" key="5">
    <source>
        <dbReference type="Pfam" id="PF13407"/>
    </source>
</evidence>
<organism evidence="6 7">
    <name type="scientific">Luteimicrobium xylanilyticum</name>
    <dbReference type="NCBI Taxonomy" id="1133546"/>
    <lineage>
        <taxon>Bacteria</taxon>
        <taxon>Bacillati</taxon>
        <taxon>Actinomycetota</taxon>
        <taxon>Actinomycetes</taxon>
        <taxon>Micrococcales</taxon>
        <taxon>Luteimicrobium</taxon>
    </lineage>
</organism>
<dbReference type="PANTHER" id="PTHR30036:SF1">
    <property type="entry name" value="D-XYLOSE-BINDING PERIPLASMIC PROTEIN"/>
    <property type="match status" value="1"/>
</dbReference>
<dbReference type="InterPro" id="IPR028082">
    <property type="entry name" value="Peripla_BP_I"/>
</dbReference>
<proteinExistence type="predicted"/>
<keyword evidence="7" id="KW-1185">Reference proteome</keyword>
<sequence length="371" mass="38774">MKNVTTRAVTMAAMLALAGGALAACSSNDDNNSGDSGNTSSSDNGGSKSGKIALLLPESKTARYEAQDKPLFTAKVKELAPNATVLYSNADQDASKQQQQAEAALSQGADVLVLDPVDGKAAASIVNEAKQQNVPVVAYDRLIDGGQISYYVTFDNEQVGVEQGKALVAALQKSDPDKKGGIIMINGSPTDNNATLFKKGAHSVLDDSGYKILAEYDTPDWSPDKAQSWMESQVTKFSGQISGVYAANDGTAGGAIAAMKGANVSPWPPVTGQDAELAAVQRIVAGQQYMTIYKSYKQEAENAAQAAVDLLNDKTPTGQSDPTDGVPTTLLPVQAVTVDKIKDSIIKDGFYTVDQICTSDYASACAKAGLK</sequence>
<dbReference type="RefSeq" id="WP_036952298.1">
    <property type="nucleotide sequence ID" value="NZ_BAABIH010000001.1"/>
</dbReference>
<protein>
    <submittedName>
        <fullName evidence="6">D-galactose-binding periplasmic protein</fullName>
    </submittedName>
</protein>
<evidence type="ECO:0000256" key="3">
    <source>
        <dbReference type="SAM" id="MobiDB-lite"/>
    </source>
</evidence>
<reference evidence="6 7" key="1">
    <citation type="submission" date="2019-10" db="EMBL/GenBank/DDBJ databases">
        <title>Genome sequence of Luteimicrobium xylanilyticum HY-24.</title>
        <authorList>
            <person name="Kim D.Y."/>
            <person name="Park H.-Y."/>
        </authorList>
    </citation>
    <scope>NUCLEOTIDE SEQUENCE [LARGE SCALE GENOMIC DNA]</scope>
    <source>
        <strain evidence="6 7">HY-24</strain>
    </source>
</reference>
<dbReference type="SUPFAM" id="SSF53822">
    <property type="entry name" value="Periplasmic binding protein-like I"/>
    <property type="match status" value="1"/>
</dbReference>
<evidence type="ECO:0000313" key="7">
    <source>
        <dbReference type="Proteomes" id="UP000326702"/>
    </source>
</evidence>
<dbReference type="GO" id="GO:0030288">
    <property type="term" value="C:outer membrane-bounded periplasmic space"/>
    <property type="evidence" value="ECO:0007669"/>
    <property type="project" value="TreeGrafter"/>
</dbReference>
<evidence type="ECO:0000313" key="6">
    <source>
        <dbReference type="EMBL" id="QFU97455.1"/>
    </source>
</evidence>
<dbReference type="EMBL" id="CP045529">
    <property type="protein sequence ID" value="QFU97455.1"/>
    <property type="molecule type" value="Genomic_DNA"/>
</dbReference>
<dbReference type="Proteomes" id="UP000326702">
    <property type="component" value="Chromosome"/>
</dbReference>
<dbReference type="PANTHER" id="PTHR30036">
    <property type="entry name" value="D-XYLOSE-BINDING PERIPLASMIC PROTEIN"/>
    <property type="match status" value="1"/>
</dbReference>
<dbReference type="Pfam" id="PF13407">
    <property type="entry name" value="Peripla_BP_4"/>
    <property type="match status" value="1"/>
</dbReference>
<evidence type="ECO:0000256" key="4">
    <source>
        <dbReference type="SAM" id="SignalP"/>
    </source>
</evidence>
<evidence type="ECO:0000256" key="1">
    <source>
        <dbReference type="ARBA" id="ARBA00004196"/>
    </source>
</evidence>
<feature type="compositionally biased region" description="Low complexity" evidence="3">
    <location>
        <begin position="28"/>
        <end position="50"/>
    </location>
</feature>
<gene>
    <name evidence="6" type="ORF">KDY119_00953</name>
</gene>
<dbReference type="KEGG" id="lxl:KDY119_00953"/>
<dbReference type="OrthoDB" id="9773673at2"/>